<sequence length="122" mass="14289">MAKSNIVDTSERMQNDLHRAEMKLKLVNRLRQDAKLLYAERNNILKKMNTLQQITTEVSNLKSKINVCDEIINNLENSSSEMQKTAYHMQNLSQANENLEKATVLMNRIKSLERMYMRPMSE</sequence>
<accession>A0AAN8NX97</accession>
<name>A0AAN8NX97_POLSC</name>
<organism evidence="1 2">
    <name type="scientific">Polyplax serrata</name>
    <name type="common">Common mouse louse</name>
    <dbReference type="NCBI Taxonomy" id="468196"/>
    <lineage>
        <taxon>Eukaryota</taxon>
        <taxon>Metazoa</taxon>
        <taxon>Ecdysozoa</taxon>
        <taxon>Arthropoda</taxon>
        <taxon>Hexapoda</taxon>
        <taxon>Insecta</taxon>
        <taxon>Pterygota</taxon>
        <taxon>Neoptera</taxon>
        <taxon>Paraneoptera</taxon>
        <taxon>Psocodea</taxon>
        <taxon>Troctomorpha</taxon>
        <taxon>Phthiraptera</taxon>
        <taxon>Anoplura</taxon>
        <taxon>Polyplacidae</taxon>
        <taxon>Polyplax</taxon>
    </lineage>
</organism>
<protein>
    <submittedName>
        <fullName evidence="1">Uncharacterized protein</fullName>
    </submittedName>
</protein>
<dbReference type="EMBL" id="JAWJWE010000037">
    <property type="protein sequence ID" value="KAK6625792.1"/>
    <property type="molecule type" value="Genomic_DNA"/>
</dbReference>
<proteinExistence type="predicted"/>
<comment type="caution">
    <text evidence="1">The sequence shown here is derived from an EMBL/GenBank/DDBJ whole genome shotgun (WGS) entry which is preliminary data.</text>
</comment>
<gene>
    <name evidence="1" type="ORF">RUM43_006091</name>
</gene>
<evidence type="ECO:0000313" key="2">
    <source>
        <dbReference type="Proteomes" id="UP001372834"/>
    </source>
</evidence>
<evidence type="ECO:0000313" key="1">
    <source>
        <dbReference type="EMBL" id="KAK6625792.1"/>
    </source>
</evidence>
<reference evidence="1 2" key="1">
    <citation type="submission" date="2023-10" db="EMBL/GenBank/DDBJ databases">
        <title>Genomes of two closely related lineages of the louse Polyplax serrata with different host specificities.</title>
        <authorList>
            <person name="Martinu J."/>
            <person name="Tarabai H."/>
            <person name="Stefka J."/>
            <person name="Hypsa V."/>
        </authorList>
    </citation>
    <scope>NUCLEOTIDE SEQUENCE [LARGE SCALE GENOMIC DNA]</scope>
    <source>
        <strain evidence="1">HR10_N</strain>
    </source>
</reference>
<dbReference type="AlphaFoldDB" id="A0AAN8NX97"/>
<dbReference type="Proteomes" id="UP001372834">
    <property type="component" value="Unassembled WGS sequence"/>
</dbReference>